<proteinExistence type="predicted"/>
<evidence type="ECO:0000256" key="1">
    <source>
        <dbReference type="SAM" id="Phobius"/>
    </source>
</evidence>
<dbReference type="EMBL" id="JBICBT010001046">
    <property type="protein sequence ID" value="KAL3086278.1"/>
    <property type="molecule type" value="Genomic_DNA"/>
</dbReference>
<evidence type="ECO:0000313" key="3">
    <source>
        <dbReference type="Proteomes" id="UP001620626"/>
    </source>
</evidence>
<keyword evidence="3" id="KW-1185">Reference proteome</keyword>
<keyword evidence="1" id="KW-1133">Transmembrane helix</keyword>
<feature type="transmembrane region" description="Helical" evidence="1">
    <location>
        <begin position="56"/>
        <end position="75"/>
    </location>
</feature>
<keyword evidence="1" id="KW-0812">Transmembrane</keyword>
<keyword evidence="1" id="KW-0472">Membrane</keyword>
<accession>A0ABD2J2S1</accession>
<protein>
    <recommendedName>
        <fullName evidence="4">F-box protein</fullName>
    </recommendedName>
</protein>
<sequence length="488" mass="56533">MVPFELVNERTKEKLTLKKVPCSAASWLLKRCPISEKAATIQWENDDKLNKVRFEFWSAMVLLLVGCATILWFFLDNAKKRRPHKKEIFICSDCWLLVFDFLAPSQLGLEIALISRRFNCIVDEHFKTRKWKLNKQFLIQWDIQENGTKKMQIVNSDGNPLPIPQNPLPNKVIGFRDIHIIYIDQNVVAFLRRFHRRFFAVCTIDLYITTGNERILEFVLLNIFSMFRHSIRVMYLTTITFRRLRQLAPSLLSDCPSLRFVSFKDTILPAFPPDDSAMASDGQALTKWLFTPHPNGWPMWLQCFLNSPVDQWSLTMEQIKAAFSNASSPVTFLIHLRSSSPIDFIVPFDRINEMTGEKLMLQQNNANDYCLFRLPIAWNGRKWDNVWEEISNAQQNPIEIRIEDGGYDDSLLLDAASPGPNVYTSDQVSYGWSKGQREALKLHKIRLPDFRIKEGFVTSQLESYATGNYAVCTCALFFPDQPASVFYN</sequence>
<evidence type="ECO:0000313" key="2">
    <source>
        <dbReference type="EMBL" id="KAL3086278.1"/>
    </source>
</evidence>
<organism evidence="2 3">
    <name type="scientific">Heterodera trifolii</name>
    <dbReference type="NCBI Taxonomy" id="157864"/>
    <lineage>
        <taxon>Eukaryota</taxon>
        <taxon>Metazoa</taxon>
        <taxon>Ecdysozoa</taxon>
        <taxon>Nematoda</taxon>
        <taxon>Chromadorea</taxon>
        <taxon>Rhabditida</taxon>
        <taxon>Tylenchina</taxon>
        <taxon>Tylenchomorpha</taxon>
        <taxon>Tylenchoidea</taxon>
        <taxon>Heteroderidae</taxon>
        <taxon>Heteroderinae</taxon>
        <taxon>Heterodera</taxon>
    </lineage>
</organism>
<gene>
    <name evidence="2" type="ORF">niasHT_040070</name>
</gene>
<reference evidence="2 3" key="1">
    <citation type="submission" date="2024-10" db="EMBL/GenBank/DDBJ databases">
        <authorList>
            <person name="Kim D."/>
        </authorList>
    </citation>
    <scope>NUCLEOTIDE SEQUENCE [LARGE SCALE GENOMIC DNA]</scope>
    <source>
        <strain evidence="2">BH-2024</strain>
    </source>
</reference>
<comment type="caution">
    <text evidence="2">The sequence shown here is derived from an EMBL/GenBank/DDBJ whole genome shotgun (WGS) entry which is preliminary data.</text>
</comment>
<name>A0ABD2J2S1_9BILA</name>
<dbReference type="AlphaFoldDB" id="A0ABD2J2S1"/>
<evidence type="ECO:0008006" key="4">
    <source>
        <dbReference type="Google" id="ProtNLM"/>
    </source>
</evidence>
<dbReference type="Proteomes" id="UP001620626">
    <property type="component" value="Unassembled WGS sequence"/>
</dbReference>